<feature type="transmembrane region" description="Helical" evidence="10">
    <location>
        <begin position="190"/>
        <end position="207"/>
    </location>
</feature>
<proteinExistence type="inferred from homology"/>
<keyword evidence="7" id="KW-0406">Ion transport</keyword>
<evidence type="ECO:0000256" key="9">
    <source>
        <dbReference type="ARBA" id="ARBA00023136"/>
    </source>
</evidence>
<dbReference type="RefSeq" id="WP_034841592.1">
    <property type="nucleotide sequence ID" value="NZ_JOKH01000007.1"/>
</dbReference>
<evidence type="ECO:0000259" key="11">
    <source>
        <dbReference type="Pfam" id="PF01545"/>
    </source>
</evidence>
<dbReference type="SUPFAM" id="SSF161111">
    <property type="entry name" value="Cation efflux protein transmembrane domain-like"/>
    <property type="match status" value="1"/>
</dbReference>
<dbReference type="InterPro" id="IPR036837">
    <property type="entry name" value="Cation_efflux_CTD_sf"/>
</dbReference>
<dbReference type="GO" id="GO:0015086">
    <property type="term" value="F:cadmium ion transmembrane transporter activity"/>
    <property type="evidence" value="ECO:0007669"/>
    <property type="project" value="TreeGrafter"/>
</dbReference>
<sequence length="295" mass="32001">MSKPFENISDNHEKLMKLASVASVATAAILIIVKIAAWFMTGSLSVLATLLDSVMDVIASIITLVAVKIALEPADEEHRFGHGKAEYLAVLAQSAFISGSAIILFLSAIDQLLGEGNSIDNESVGMTVMLFSIVATLMLLAIQSYVVKKTGSAAIAADSMHYRVDLLTNVSVIIALYGVSQGYFYLDPTFALLISIYMLISVGKMAWDAAQQLMDHSLPEHLVHKIESIVLAIEGVRGIHEMRTRISGRVPFIQMHIDLNGDQSLREAHDIGQAAEDAIMEFLPNADIIVHLDPD</sequence>
<keyword evidence="4" id="KW-1003">Cell membrane</keyword>
<evidence type="ECO:0000256" key="2">
    <source>
        <dbReference type="ARBA" id="ARBA00010212"/>
    </source>
</evidence>
<dbReference type="GO" id="GO:0015341">
    <property type="term" value="F:zinc efflux antiporter activity"/>
    <property type="evidence" value="ECO:0007669"/>
    <property type="project" value="TreeGrafter"/>
</dbReference>
<feature type="domain" description="Cation efflux protein transmembrane" evidence="11">
    <location>
        <begin position="21"/>
        <end position="214"/>
    </location>
</feature>
<evidence type="ECO:0000256" key="1">
    <source>
        <dbReference type="ARBA" id="ARBA00004141"/>
    </source>
</evidence>
<reference evidence="13 14" key="1">
    <citation type="submission" date="2014-06" db="EMBL/GenBank/DDBJ databases">
        <title>Whole Genome Sequences of Three Symbiotic Endozoicomonas Bacteria.</title>
        <authorList>
            <person name="Neave M.J."/>
            <person name="Apprill A."/>
            <person name="Voolstra C.R."/>
        </authorList>
    </citation>
    <scope>NUCLEOTIDE SEQUENCE [LARGE SCALE GENOMIC DNA]</scope>
    <source>
        <strain evidence="13 14">DSM 25634</strain>
    </source>
</reference>
<evidence type="ECO:0000256" key="6">
    <source>
        <dbReference type="ARBA" id="ARBA00022692"/>
    </source>
</evidence>
<dbReference type="Gene3D" id="1.20.1510.10">
    <property type="entry name" value="Cation efflux protein transmembrane domain"/>
    <property type="match status" value="1"/>
</dbReference>
<accession>A0A081N9F8</accession>
<dbReference type="AlphaFoldDB" id="A0A081N9F8"/>
<feature type="domain" description="Cation efflux protein cytoplasmic" evidence="12">
    <location>
        <begin position="218"/>
        <end position="294"/>
    </location>
</feature>
<keyword evidence="14" id="KW-1185">Reference proteome</keyword>
<dbReference type="InterPro" id="IPR002524">
    <property type="entry name" value="Cation_efflux"/>
</dbReference>
<dbReference type="Pfam" id="PF01545">
    <property type="entry name" value="Cation_efflux"/>
    <property type="match status" value="1"/>
</dbReference>
<dbReference type="Proteomes" id="UP000028073">
    <property type="component" value="Unassembled WGS sequence"/>
</dbReference>
<dbReference type="InterPro" id="IPR027469">
    <property type="entry name" value="Cation_efflux_TMD_sf"/>
</dbReference>
<keyword evidence="5" id="KW-0410">Iron transport</keyword>
<dbReference type="GO" id="GO:0015093">
    <property type="term" value="F:ferrous iron transmembrane transporter activity"/>
    <property type="evidence" value="ECO:0007669"/>
    <property type="project" value="TreeGrafter"/>
</dbReference>
<evidence type="ECO:0000313" key="13">
    <source>
        <dbReference type="EMBL" id="KEQ15081.1"/>
    </source>
</evidence>
<comment type="subcellular location">
    <subcellularLocation>
        <location evidence="1">Membrane</location>
        <topology evidence="1">Multi-pass membrane protein</topology>
    </subcellularLocation>
</comment>
<dbReference type="STRING" id="1137799.GZ78_24770"/>
<keyword evidence="9 10" id="KW-0472">Membrane</keyword>
<dbReference type="InterPro" id="IPR058533">
    <property type="entry name" value="Cation_efflux_TM"/>
</dbReference>
<dbReference type="InterPro" id="IPR050291">
    <property type="entry name" value="CDF_Transporter"/>
</dbReference>
<dbReference type="GO" id="GO:0006882">
    <property type="term" value="P:intracellular zinc ion homeostasis"/>
    <property type="evidence" value="ECO:0007669"/>
    <property type="project" value="TreeGrafter"/>
</dbReference>
<keyword evidence="5" id="KW-0408">Iron</keyword>
<dbReference type="EMBL" id="JOKH01000007">
    <property type="protein sequence ID" value="KEQ15081.1"/>
    <property type="molecule type" value="Genomic_DNA"/>
</dbReference>
<organism evidence="13 14">
    <name type="scientific">Endozoicomonas numazuensis</name>
    <dbReference type="NCBI Taxonomy" id="1137799"/>
    <lineage>
        <taxon>Bacteria</taxon>
        <taxon>Pseudomonadati</taxon>
        <taxon>Pseudomonadota</taxon>
        <taxon>Gammaproteobacteria</taxon>
        <taxon>Oceanospirillales</taxon>
        <taxon>Endozoicomonadaceae</taxon>
        <taxon>Endozoicomonas</taxon>
    </lineage>
</organism>
<name>A0A081N9F8_9GAMM</name>
<keyword evidence="3" id="KW-0813">Transport</keyword>
<comment type="caution">
    <text evidence="13">The sequence shown here is derived from an EMBL/GenBank/DDBJ whole genome shotgun (WGS) entry which is preliminary data.</text>
</comment>
<evidence type="ECO:0000256" key="5">
    <source>
        <dbReference type="ARBA" id="ARBA00022496"/>
    </source>
</evidence>
<dbReference type="eggNOG" id="COG0053">
    <property type="taxonomic scope" value="Bacteria"/>
</dbReference>
<protein>
    <submittedName>
        <fullName evidence="13">Ferrous iron transporter</fullName>
    </submittedName>
</protein>
<feature type="transmembrane region" description="Helical" evidence="10">
    <location>
        <begin position="87"/>
        <end position="109"/>
    </location>
</feature>
<dbReference type="Pfam" id="PF16916">
    <property type="entry name" value="ZT_dimer"/>
    <property type="match status" value="1"/>
</dbReference>
<keyword evidence="7" id="KW-0862">Zinc</keyword>
<evidence type="ECO:0000259" key="12">
    <source>
        <dbReference type="Pfam" id="PF16916"/>
    </source>
</evidence>
<feature type="transmembrane region" description="Helical" evidence="10">
    <location>
        <begin position="21"/>
        <end position="40"/>
    </location>
</feature>
<dbReference type="GO" id="GO:0005886">
    <property type="term" value="C:plasma membrane"/>
    <property type="evidence" value="ECO:0007669"/>
    <property type="project" value="TreeGrafter"/>
</dbReference>
<dbReference type="NCBIfam" id="TIGR01297">
    <property type="entry name" value="CDF"/>
    <property type="match status" value="1"/>
</dbReference>
<dbReference type="PANTHER" id="PTHR43840">
    <property type="entry name" value="MITOCHONDRIAL METAL TRANSPORTER 1-RELATED"/>
    <property type="match status" value="1"/>
</dbReference>
<dbReference type="InterPro" id="IPR027470">
    <property type="entry name" value="Cation_efflux_CTD"/>
</dbReference>
<evidence type="ECO:0000256" key="8">
    <source>
        <dbReference type="ARBA" id="ARBA00022989"/>
    </source>
</evidence>
<comment type="similarity">
    <text evidence="2">Belongs to the cation diffusion facilitator (CDF) transporter (TC 2.A.4) family. FieF subfamily.</text>
</comment>
<dbReference type="PANTHER" id="PTHR43840:SF41">
    <property type="entry name" value="CATION-EFFLUX PUMP FIEF"/>
    <property type="match status" value="1"/>
</dbReference>
<evidence type="ECO:0000256" key="7">
    <source>
        <dbReference type="ARBA" id="ARBA00022906"/>
    </source>
</evidence>
<evidence type="ECO:0000313" key="14">
    <source>
        <dbReference type="Proteomes" id="UP000028073"/>
    </source>
</evidence>
<evidence type="ECO:0000256" key="3">
    <source>
        <dbReference type="ARBA" id="ARBA00022448"/>
    </source>
</evidence>
<evidence type="ECO:0000256" key="4">
    <source>
        <dbReference type="ARBA" id="ARBA00022475"/>
    </source>
</evidence>
<dbReference type="Gene3D" id="3.30.70.1350">
    <property type="entry name" value="Cation efflux protein, cytoplasmic domain"/>
    <property type="match status" value="1"/>
</dbReference>
<dbReference type="SUPFAM" id="SSF160240">
    <property type="entry name" value="Cation efflux protein cytoplasmic domain-like"/>
    <property type="match status" value="1"/>
</dbReference>
<feature type="transmembrane region" description="Helical" evidence="10">
    <location>
        <begin position="166"/>
        <end position="184"/>
    </location>
</feature>
<keyword evidence="7" id="KW-0864">Zinc transport</keyword>
<evidence type="ECO:0000256" key="10">
    <source>
        <dbReference type="SAM" id="Phobius"/>
    </source>
</evidence>
<keyword evidence="8 10" id="KW-1133">Transmembrane helix</keyword>
<feature type="transmembrane region" description="Helical" evidence="10">
    <location>
        <begin position="124"/>
        <end position="146"/>
    </location>
</feature>
<gene>
    <name evidence="13" type="primary">fieF</name>
    <name evidence="13" type="ORF">GZ78_24770</name>
</gene>
<keyword evidence="6 10" id="KW-0812">Transmembrane</keyword>